<dbReference type="Pfam" id="PF01863">
    <property type="entry name" value="YgjP-like"/>
    <property type="match status" value="1"/>
</dbReference>
<evidence type="ECO:0000313" key="2">
    <source>
        <dbReference type="EMBL" id="KUO21601.1"/>
    </source>
</evidence>
<dbReference type="CDD" id="cd07344">
    <property type="entry name" value="M48_yhfN_like"/>
    <property type="match status" value="1"/>
</dbReference>
<dbReference type="OrthoDB" id="9811177at2"/>
<proteinExistence type="predicted"/>
<dbReference type="InterPro" id="IPR053136">
    <property type="entry name" value="UTP_pyrophosphatase-like"/>
</dbReference>
<comment type="caution">
    <text evidence="2">The sequence shown here is derived from an EMBL/GenBank/DDBJ whole genome shotgun (WGS) entry which is preliminary data.</text>
</comment>
<reference evidence="2 3" key="1">
    <citation type="submission" date="2015-10" db="EMBL/GenBank/DDBJ databases">
        <title>Draft genome sequence of Streptomyces sp. RV15, isolated from a marine sponge.</title>
        <authorList>
            <person name="Ruckert C."/>
            <person name="Abdelmohsen U.R."/>
            <person name="Winkler A."/>
            <person name="Hentschel U."/>
            <person name="Kalinowski J."/>
            <person name="Kampfer P."/>
            <person name="Glaeser S."/>
        </authorList>
    </citation>
    <scope>NUCLEOTIDE SEQUENCE [LARGE SCALE GENOMIC DNA]</scope>
    <source>
        <strain evidence="2 3">RV15</strain>
    </source>
</reference>
<organism evidence="2 3">
    <name type="scientific">Streptomyces dysideae</name>
    <dbReference type="NCBI Taxonomy" id="909626"/>
    <lineage>
        <taxon>Bacteria</taxon>
        <taxon>Bacillati</taxon>
        <taxon>Actinomycetota</taxon>
        <taxon>Actinomycetes</taxon>
        <taxon>Kitasatosporales</taxon>
        <taxon>Streptomycetaceae</taxon>
        <taxon>Streptomyces</taxon>
    </lineage>
</organism>
<dbReference type="Proteomes" id="UP000053260">
    <property type="component" value="Unassembled WGS sequence"/>
</dbReference>
<accession>A0A101V333</accession>
<protein>
    <recommendedName>
        <fullName evidence="1">YgjP-like metallopeptidase domain-containing protein</fullName>
    </recommendedName>
</protein>
<sequence length="71" mass="7970">MALHWAVFQLPAHLVDYVIAHELAHIKIAGHGPDYWTLLRRAIPDCEARKEELDDLGRRLWLGQTAAAGDG</sequence>
<dbReference type="AlphaFoldDB" id="A0A101V333"/>
<dbReference type="InterPro" id="IPR002725">
    <property type="entry name" value="YgjP-like_metallopeptidase"/>
</dbReference>
<dbReference type="PANTHER" id="PTHR30399">
    <property type="entry name" value="UNCHARACTERIZED PROTEIN YGJP"/>
    <property type="match status" value="1"/>
</dbReference>
<evidence type="ECO:0000313" key="3">
    <source>
        <dbReference type="Proteomes" id="UP000053260"/>
    </source>
</evidence>
<feature type="domain" description="YgjP-like metallopeptidase" evidence="1">
    <location>
        <begin position="2"/>
        <end position="54"/>
    </location>
</feature>
<dbReference type="Gene3D" id="3.30.2010.10">
    <property type="entry name" value="Metalloproteases ('zincins'), catalytic domain"/>
    <property type="match status" value="1"/>
</dbReference>
<keyword evidence="3" id="KW-1185">Reference proteome</keyword>
<dbReference type="PANTHER" id="PTHR30399:SF1">
    <property type="entry name" value="UTP PYROPHOSPHATASE"/>
    <property type="match status" value="1"/>
</dbReference>
<evidence type="ECO:0000259" key="1">
    <source>
        <dbReference type="Pfam" id="PF01863"/>
    </source>
</evidence>
<name>A0A101V333_9ACTN</name>
<gene>
    <name evidence="2" type="ORF">AQJ91_08385</name>
</gene>
<dbReference type="STRING" id="909626.AQJ91_08385"/>
<dbReference type="EMBL" id="LMXB01000023">
    <property type="protein sequence ID" value="KUO21601.1"/>
    <property type="molecule type" value="Genomic_DNA"/>
</dbReference>